<dbReference type="InterPro" id="IPR002110">
    <property type="entry name" value="Ankyrin_rpt"/>
</dbReference>
<keyword evidence="2 3" id="KW-0040">ANK repeat</keyword>
<dbReference type="OrthoDB" id="4741at10239"/>
<dbReference type="Gene3D" id="1.25.40.20">
    <property type="entry name" value="Ankyrin repeat-containing domain"/>
    <property type="match status" value="4"/>
</dbReference>
<evidence type="ECO:0000256" key="2">
    <source>
        <dbReference type="ARBA" id="ARBA00023043"/>
    </source>
</evidence>
<organism evidence="5 6">
    <name type="scientific">Parapoxvirus red deer/HL953</name>
    <dbReference type="NCBI Taxonomy" id="1579460"/>
    <lineage>
        <taxon>Viruses</taxon>
        <taxon>Varidnaviria</taxon>
        <taxon>Bamfordvirae</taxon>
        <taxon>Nucleocytoviricota</taxon>
        <taxon>Pokkesviricetes</taxon>
        <taxon>Chitovirales</taxon>
        <taxon>Poxviridae</taxon>
        <taxon>Chordopoxvirinae</taxon>
        <taxon>Parapoxvirus</taxon>
        <taxon>Parapoxvirus reddeerpox</taxon>
        <taxon>Red deerpox virus</taxon>
    </lineage>
</organism>
<name>A0A0A7MA24_9POXV</name>
<feature type="compositionally biased region" description="Low complexity" evidence="4">
    <location>
        <begin position="520"/>
        <end position="529"/>
    </location>
</feature>
<reference evidence="5 6" key="1">
    <citation type="submission" date="2014-09" db="EMBL/GenBank/DDBJ databases">
        <title>Parapoxvirus (PPV) of red deer reveals sub-clinical infection and confirms a unique species.</title>
        <authorList>
            <person name="Friederichs S."/>
            <person name="Stefan K."/>
            <person name="Helmut B."/>
            <person name="Heike L."/>
            <person name="Mathias B."/>
        </authorList>
    </citation>
    <scope>NUCLEOTIDE SEQUENCE [LARGE SCALE GENOMIC DNA]</scope>
    <source>
        <strain evidence="5">HL953</strain>
    </source>
</reference>
<feature type="repeat" description="ANK" evidence="3">
    <location>
        <begin position="274"/>
        <end position="308"/>
    </location>
</feature>
<dbReference type="PROSITE" id="PS50088">
    <property type="entry name" value="ANK_REPEAT"/>
    <property type="match status" value="3"/>
</dbReference>
<dbReference type="Pfam" id="PF00023">
    <property type="entry name" value="Ank"/>
    <property type="match status" value="2"/>
</dbReference>
<accession>A0A0A7MA24</accession>
<dbReference type="GeneID" id="22647521"/>
<feature type="repeat" description="ANK" evidence="3">
    <location>
        <begin position="92"/>
        <end position="126"/>
    </location>
</feature>
<dbReference type="RefSeq" id="YP_009112862.1">
    <property type="nucleotide sequence ID" value="NC_025963.1"/>
</dbReference>
<dbReference type="PROSITE" id="PS50297">
    <property type="entry name" value="ANK_REP_REGION"/>
    <property type="match status" value="2"/>
</dbReference>
<feature type="repeat" description="ANK" evidence="3">
    <location>
        <begin position="168"/>
        <end position="202"/>
    </location>
</feature>
<dbReference type="Proteomes" id="UP000107385">
    <property type="component" value="Segment"/>
</dbReference>
<dbReference type="KEGG" id="vg:22647521"/>
<evidence type="ECO:0000313" key="6">
    <source>
        <dbReference type="Proteomes" id="UP000107385"/>
    </source>
</evidence>
<feature type="compositionally biased region" description="Low complexity" evidence="4">
    <location>
        <begin position="544"/>
        <end position="554"/>
    </location>
</feature>
<proteinExistence type="predicted"/>
<evidence type="ECO:0000256" key="3">
    <source>
        <dbReference type="PROSITE-ProRule" id="PRU00023"/>
    </source>
</evidence>
<keyword evidence="6" id="KW-1185">Reference proteome</keyword>
<dbReference type="EMBL" id="KM502564">
    <property type="protein sequence ID" value="AIZ77374.1"/>
    <property type="molecule type" value="Genomic_DNA"/>
</dbReference>
<dbReference type="Pfam" id="PF12796">
    <property type="entry name" value="Ank_2"/>
    <property type="match status" value="1"/>
</dbReference>
<evidence type="ECO:0000256" key="1">
    <source>
        <dbReference type="ARBA" id="ARBA00022737"/>
    </source>
</evidence>
<protein>
    <submittedName>
        <fullName evidence="5">Putative ankyrin repeat protein</fullName>
    </submittedName>
</protein>
<evidence type="ECO:0000256" key="4">
    <source>
        <dbReference type="SAM" id="MobiDB-lite"/>
    </source>
</evidence>
<keyword evidence="1" id="KW-0677">Repeat</keyword>
<feature type="region of interest" description="Disordered" evidence="4">
    <location>
        <begin position="520"/>
        <end position="571"/>
    </location>
</feature>
<dbReference type="SUPFAM" id="SSF48403">
    <property type="entry name" value="Ankyrin repeat"/>
    <property type="match status" value="1"/>
</dbReference>
<dbReference type="InterPro" id="IPR036770">
    <property type="entry name" value="Ankyrin_rpt-contain_sf"/>
</dbReference>
<dbReference type="PANTHER" id="PTHR24198">
    <property type="entry name" value="ANKYRIN REPEAT AND PROTEIN KINASE DOMAIN-CONTAINING PROTEIN"/>
    <property type="match status" value="1"/>
</dbReference>
<dbReference type="PANTHER" id="PTHR24198:SF165">
    <property type="entry name" value="ANKYRIN REPEAT-CONTAINING PROTEIN-RELATED"/>
    <property type="match status" value="1"/>
</dbReference>
<dbReference type="SMART" id="SM00248">
    <property type="entry name" value="ANK"/>
    <property type="match status" value="9"/>
</dbReference>
<evidence type="ECO:0000313" key="5">
    <source>
        <dbReference type="EMBL" id="AIZ77374.1"/>
    </source>
</evidence>
<sequence length="571" mass="61415">MDIPRSHSRADSAAAATAAFRAASLYAYVTSAEEVTVDDVRRCLDFGADVNHEGTHKCTPLHAYLRIRGPRRLDVVDAMLAAGADLNARELCGFTPLHMYVCYSDVELEVLQGLVDRGARVDATGRGGMATDALFGYICSHDIDEPADSAVVELLIRAGANVRARGEGGRTVLHMYAGSFTVNPAIVRMLLEAGADASATDERAQTALDVMVRSVGANVEALRLLLDAGVPVATARDERRRTPLHHHADSFRANADVVRELLHAGCDPSATDVLLNTPLHSLATFCTCKRSVLAQLLAHGADINARNAYGHTPLHYAAIYNPAACARLIAAGADVCARTPDDRTPLTGMIMRNSLRAVRAALNTSPPLYIIALSLDSARQHVATAATRECVAAMVLRGGTRHLSAPVRAMHQDLIAACETEVTLMADIRLGTPETSLLDIVRARSPSSVLLPPRAHLVLPRLCVYRELAAGRLRQGRHLTRLVDSVVRRVCPCALPPEMVRGVLAHVPVNDLRATLRQCDSAASDASAAGRRRRQRRRPESECGDASSSESPDVSDSRLHPSPETYPGRSQ</sequence>